<feature type="transmembrane region" description="Helical" evidence="2">
    <location>
        <begin position="635"/>
        <end position="656"/>
    </location>
</feature>
<dbReference type="SMART" id="SM00460">
    <property type="entry name" value="TGc"/>
    <property type="match status" value="1"/>
</dbReference>
<dbReference type="EMBL" id="SISG01000001">
    <property type="protein sequence ID" value="TBN56339.1"/>
    <property type="molecule type" value="Genomic_DNA"/>
</dbReference>
<feature type="region of interest" description="Disordered" evidence="1">
    <location>
        <begin position="568"/>
        <end position="617"/>
    </location>
</feature>
<dbReference type="PANTHER" id="PTHR42736">
    <property type="entry name" value="PROTEIN-GLUTAMINE GAMMA-GLUTAMYLTRANSFERASE"/>
    <property type="match status" value="1"/>
</dbReference>
<dbReference type="RefSeq" id="WP_130980449.1">
    <property type="nucleotide sequence ID" value="NZ_SISG01000001.1"/>
</dbReference>
<evidence type="ECO:0000256" key="1">
    <source>
        <dbReference type="SAM" id="MobiDB-lite"/>
    </source>
</evidence>
<feature type="transmembrane region" description="Helical" evidence="2">
    <location>
        <begin position="153"/>
        <end position="170"/>
    </location>
</feature>
<comment type="caution">
    <text evidence="4">The sequence shown here is derived from an EMBL/GenBank/DDBJ whole genome shotgun (WGS) entry which is preliminary data.</text>
</comment>
<name>A0A4V2JEQ0_9MICO</name>
<evidence type="ECO:0000313" key="5">
    <source>
        <dbReference type="Proteomes" id="UP000294194"/>
    </source>
</evidence>
<keyword evidence="2" id="KW-0812">Transmembrane</keyword>
<keyword evidence="2" id="KW-0472">Membrane</keyword>
<evidence type="ECO:0000313" key="4">
    <source>
        <dbReference type="EMBL" id="TBN56339.1"/>
    </source>
</evidence>
<feature type="transmembrane region" description="Helical" evidence="2">
    <location>
        <begin position="123"/>
        <end position="146"/>
    </location>
</feature>
<dbReference type="InterPro" id="IPR002931">
    <property type="entry name" value="Transglutaminase-like"/>
</dbReference>
<gene>
    <name evidence="4" type="ORF">EYE40_02415</name>
</gene>
<feature type="transmembrane region" description="Helical" evidence="2">
    <location>
        <begin position="40"/>
        <end position="58"/>
    </location>
</feature>
<dbReference type="Pfam" id="PF01841">
    <property type="entry name" value="Transglut_core"/>
    <property type="match status" value="1"/>
</dbReference>
<feature type="domain" description="Transglutaminase-like" evidence="3">
    <location>
        <begin position="502"/>
        <end position="573"/>
    </location>
</feature>
<reference evidence="5" key="1">
    <citation type="submission" date="2019-02" db="EMBL/GenBank/DDBJ databases">
        <title>Glaciihabitans arcticus sp. nov., a psychrotolerant bacterium isolated from polar soil.</title>
        <authorList>
            <person name="Dahal R.H."/>
        </authorList>
    </citation>
    <scope>NUCLEOTIDE SEQUENCE [LARGE SCALE GENOMIC DNA]</scope>
    <source>
        <strain evidence="5">RP-3-7</strain>
    </source>
</reference>
<dbReference type="PANTHER" id="PTHR42736:SF1">
    <property type="entry name" value="PROTEIN-GLUTAMINE GAMMA-GLUTAMYLTRANSFERASE"/>
    <property type="match status" value="1"/>
</dbReference>
<sequence length="776" mass="83244">MTTATRPTTVFVLVNTLLLWTTLAIASLLVWPIYQSESLIVLLVASILAGSVIAIAGARFGWSSATVLLSSIAMFTVLGVPLAVPQEAAFGVLPSIEGLRQLFVGVALGWKQLLTITLPVGTYQALLVPVFTLVLFSTVLGLSLALRSRRGDLAVLAPLLVFVFGIAFGPDYTTRPLLITLTLVVVCLLWLMWRRWYRRRVAIDQLAGASSGGAGGTGQARAVASDHRIFGLRTVISAVLILAIAGGAAAAAAVLVPPEGRRTVLRTTIEQPFDPRDYPSPLSGFRRYLQQPTDNEVLFTVTGLPLDGRVRIATLDTYDGVVYSVGSEEVNSDSGSFTRVPQRFDQSAVAGDEVDLGVEIVGYGGVWMPTLGKLESVEFTGDETTRLRDSFYYNDNGGTGAIVGGLEPGDGYQLRAVVPDQPAESQLGDLTPGSTNLPSLGVLPAELELVLSEYTTGVEGAGRRLVAMLDGLRLNGYISHGINEEDPPSRSGHSADRVTQLLTDQRMIGDAEQYAVTAALMARQLGFPARVVFGFVPTGAAGDGPVAVRGEDVSAWIEVDTERYGWVTLDPTPPVREIPEELPEEPTVVSRPQQATPPQTPDDVAAPDETPLDSTQEEQEELEEWVVILLTVARILGWVLLAIAVLISPFLAILAAKSRRRRARRRAPTALARIRGGWDEYRDAVLDHGFEPAPTATRREVAAKVGGGKAAVLAAVTDRAVFAPADVAVEDADKVWRAVVELNASLDTGATRWQRLKAAISTRSLGGYSVSRLFKR</sequence>
<feature type="transmembrane region" description="Helical" evidence="2">
    <location>
        <begin position="235"/>
        <end position="256"/>
    </location>
</feature>
<organism evidence="4 5">
    <name type="scientific">Glaciihabitans arcticus</name>
    <dbReference type="NCBI Taxonomy" id="2668039"/>
    <lineage>
        <taxon>Bacteria</taxon>
        <taxon>Bacillati</taxon>
        <taxon>Actinomycetota</taxon>
        <taxon>Actinomycetes</taxon>
        <taxon>Micrococcales</taxon>
        <taxon>Microbacteriaceae</taxon>
        <taxon>Glaciihabitans</taxon>
    </lineage>
</organism>
<protein>
    <submittedName>
        <fullName evidence="4">Transglutaminase domain-containing protein</fullName>
    </submittedName>
</protein>
<dbReference type="Proteomes" id="UP000294194">
    <property type="component" value="Unassembled WGS sequence"/>
</dbReference>
<accession>A0A4V2JEQ0</accession>
<feature type="transmembrane region" description="Helical" evidence="2">
    <location>
        <begin position="65"/>
        <end position="84"/>
    </location>
</feature>
<dbReference type="SUPFAM" id="SSF54001">
    <property type="entry name" value="Cysteine proteinases"/>
    <property type="match status" value="1"/>
</dbReference>
<dbReference type="AlphaFoldDB" id="A0A4V2JEQ0"/>
<proteinExistence type="predicted"/>
<keyword evidence="5" id="KW-1185">Reference proteome</keyword>
<feature type="transmembrane region" description="Helical" evidence="2">
    <location>
        <begin position="176"/>
        <end position="193"/>
    </location>
</feature>
<keyword evidence="2" id="KW-1133">Transmembrane helix</keyword>
<dbReference type="Gene3D" id="3.10.620.30">
    <property type="match status" value="1"/>
</dbReference>
<evidence type="ECO:0000256" key="2">
    <source>
        <dbReference type="SAM" id="Phobius"/>
    </source>
</evidence>
<evidence type="ECO:0000259" key="3">
    <source>
        <dbReference type="SMART" id="SM00460"/>
    </source>
</evidence>
<dbReference type="InterPro" id="IPR038765">
    <property type="entry name" value="Papain-like_cys_pep_sf"/>
</dbReference>
<feature type="transmembrane region" description="Helical" evidence="2">
    <location>
        <begin position="12"/>
        <end position="34"/>
    </location>
</feature>
<dbReference type="InterPro" id="IPR052901">
    <property type="entry name" value="Bact_TGase-like"/>
</dbReference>